<dbReference type="Proteomes" id="UP000321514">
    <property type="component" value="Unassembled WGS sequence"/>
</dbReference>
<evidence type="ECO:0000313" key="4">
    <source>
        <dbReference type="Proteomes" id="UP000321514"/>
    </source>
</evidence>
<feature type="region of interest" description="Disordered" evidence="1">
    <location>
        <begin position="1"/>
        <end position="21"/>
    </location>
</feature>
<dbReference type="AlphaFoldDB" id="A0A511SXD5"/>
<protein>
    <recommendedName>
        <fullName evidence="2">YtkA-like domain-containing protein</fullName>
    </recommendedName>
</protein>
<dbReference type="InterPro" id="IPR032693">
    <property type="entry name" value="YtkA-like_dom"/>
</dbReference>
<comment type="caution">
    <text evidence="3">The sequence shown here is derived from an EMBL/GenBank/DDBJ whole genome shotgun (WGS) entry which is preliminary data.</text>
</comment>
<feature type="domain" description="YtkA-like" evidence="2">
    <location>
        <begin position="32"/>
        <end position="114"/>
    </location>
</feature>
<gene>
    <name evidence="3" type="ORF">MFU01_10100</name>
</gene>
<accession>A0A511SXD5</accession>
<dbReference type="EMBL" id="BJXR01000013">
    <property type="protein sequence ID" value="GEN05973.1"/>
    <property type="molecule type" value="Genomic_DNA"/>
</dbReference>
<proteinExistence type="predicted"/>
<dbReference type="STRING" id="1334629.MFUL124B02_35770"/>
<reference evidence="3 4" key="1">
    <citation type="submission" date="2019-07" db="EMBL/GenBank/DDBJ databases">
        <title>Whole genome shotgun sequence of Myxococcus fulvus NBRC 100333.</title>
        <authorList>
            <person name="Hosoyama A."/>
            <person name="Uohara A."/>
            <person name="Ohji S."/>
            <person name="Ichikawa N."/>
        </authorList>
    </citation>
    <scope>NUCLEOTIDE SEQUENCE [LARGE SCALE GENOMIC DNA]</scope>
    <source>
        <strain evidence="3 4">NBRC 100333</strain>
    </source>
</reference>
<evidence type="ECO:0000259" key="2">
    <source>
        <dbReference type="Pfam" id="PF13115"/>
    </source>
</evidence>
<organism evidence="3 4">
    <name type="scientific">Myxococcus fulvus</name>
    <dbReference type="NCBI Taxonomy" id="33"/>
    <lineage>
        <taxon>Bacteria</taxon>
        <taxon>Pseudomonadati</taxon>
        <taxon>Myxococcota</taxon>
        <taxon>Myxococcia</taxon>
        <taxon>Myxococcales</taxon>
        <taxon>Cystobacterineae</taxon>
        <taxon>Myxococcaceae</taxon>
        <taxon>Myxococcus</taxon>
    </lineage>
</organism>
<name>A0A511SXD5_MYXFU</name>
<dbReference type="Pfam" id="PF13115">
    <property type="entry name" value="YtkA"/>
    <property type="match status" value="1"/>
</dbReference>
<evidence type="ECO:0000256" key="1">
    <source>
        <dbReference type="SAM" id="MobiDB-lite"/>
    </source>
</evidence>
<evidence type="ECO:0000313" key="3">
    <source>
        <dbReference type="EMBL" id="GEN05973.1"/>
    </source>
</evidence>
<sequence length="133" mass="14488">MMLSGAPAFATPRAQAEASTTESVVAMTQSASGRWHVKVLSTTTPLKRGPQRFTVRVSDAANGKLAQGLELRVQPWMPSMGHGIEEKPRVTSRSDGVFEVSELDLFMPGTWELRFTLAGREQDTASVTLKLGR</sequence>
<dbReference type="OrthoDB" id="3695826at2"/>